<sequence length="156" mass="17396">MENLVNDRAMPFDSGRPPQPYAIDCSDTAVDPMPDSRTRTSSGLSDKALARTVAYIRDHLFDSLSLGDLARIACVSRFHFARMFRARTGFSPMKYVQNERIRTAKQLLRRGEGNISSIAAALGFFDQSHFSRVFRKVTGISPGRYAQGLARDTDST</sequence>
<evidence type="ECO:0000313" key="6">
    <source>
        <dbReference type="EMBL" id="GAA5074632.1"/>
    </source>
</evidence>
<feature type="region of interest" description="Disordered" evidence="4">
    <location>
        <begin position="1"/>
        <end position="21"/>
    </location>
</feature>
<keyword evidence="3" id="KW-0804">Transcription</keyword>
<evidence type="ECO:0000256" key="1">
    <source>
        <dbReference type="ARBA" id="ARBA00023015"/>
    </source>
</evidence>
<dbReference type="PROSITE" id="PS00041">
    <property type="entry name" value="HTH_ARAC_FAMILY_1"/>
    <property type="match status" value="1"/>
</dbReference>
<dbReference type="SMART" id="SM00342">
    <property type="entry name" value="HTH_ARAC"/>
    <property type="match status" value="1"/>
</dbReference>
<proteinExistence type="predicted"/>
<reference evidence="7" key="1">
    <citation type="journal article" date="2019" name="Int. J. Syst. Evol. Microbiol.">
        <title>The Global Catalogue of Microorganisms (GCM) 10K type strain sequencing project: providing services to taxonomists for standard genome sequencing and annotation.</title>
        <authorList>
            <consortium name="The Broad Institute Genomics Platform"/>
            <consortium name="The Broad Institute Genome Sequencing Center for Infectious Disease"/>
            <person name="Wu L."/>
            <person name="Ma J."/>
        </authorList>
    </citation>
    <scope>NUCLEOTIDE SEQUENCE [LARGE SCALE GENOMIC DNA]</scope>
    <source>
        <strain evidence="7">JCM 19212</strain>
    </source>
</reference>
<dbReference type="PROSITE" id="PS01124">
    <property type="entry name" value="HTH_ARAC_FAMILY_2"/>
    <property type="match status" value="1"/>
</dbReference>
<evidence type="ECO:0000256" key="3">
    <source>
        <dbReference type="ARBA" id="ARBA00023163"/>
    </source>
</evidence>
<dbReference type="PANTHER" id="PTHR46796">
    <property type="entry name" value="HTH-TYPE TRANSCRIPTIONAL ACTIVATOR RHAS-RELATED"/>
    <property type="match status" value="1"/>
</dbReference>
<dbReference type="InterPro" id="IPR009057">
    <property type="entry name" value="Homeodomain-like_sf"/>
</dbReference>
<dbReference type="RefSeq" id="WP_158986095.1">
    <property type="nucleotide sequence ID" value="NZ_BAABKY010000002.1"/>
</dbReference>
<feature type="domain" description="HTH araC/xylS-type" evidence="5">
    <location>
        <begin position="50"/>
        <end position="148"/>
    </location>
</feature>
<dbReference type="SUPFAM" id="SSF46689">
    <property type="entry name" value="Homeodomain-like"/>
    <property type="match status" value="2"/>
</dbReference>
<gene>
    <name evidence="6" type="ORF">GCM10025759_17250</name>
</gene>
<dbReference type="InterPro" id="IPR018062">
    <property type="entry name" value="HTH_AraC-typ_CS"/>
</dbReference>
<dbReference type="EMBL" id="BAABKY010000002">
    <property type="protein sequence ID" value="GAA5074632.1"/>
    <property type="molecule type" value="Genomic_DNA"/>
</dbReference>
<dbReference type="PANTHER" id="PTHR46796:SF14">
    <property type="entry name" value="TRANSCRIPTIONAL REGULATORY PROTEIN"/>
    <property type="match status" value="1"/>
</dbReference>
<protein>
    <recommendedName>
        <fullName evidence="5">HTH araC/xylS-type domain-containing protein</fullName>
    </recommendedName>
</protein>
<dbReference type="Gene3D" id="1.10.10.60">
    <property type="entry name" value="Homeodomain-like"/>
    <property type="match status" value="2"/>
</dbReference>
<keyword evidence="1" id="KW-0805">Transcription regulation</keyword>
<evidence type="ECO:0000313" key="7">
    <source>
        <dbReference type="Proteomes" id="UP001501083"/>
    </source>
</evidence>
<dbReference type="InterPro" id="IPR018060">
    <property type="entry name" value="HTH_AraC"/>
</dbReference>
<dbReference type="Pfam" id="PF12833">
    <property type="entry name" value="HTH_18"/>
    <property type="match status" value="1"/>
</dbReference>
<dbReference type="PRINTS" id="PR00032">
    <property type="entry name" value="HTHARAC"/>
</dbReference>
<accession>A0ABP9LEL0</accession>
<evidence type="ECO:0000259" key="5">
    <source>
        <dbReference type="PROSITE" id="PS01124"/>
    </source>
</evidence>
<evidence type="ECO:0000256" key="2">
    <source>
        <dbReference type="ARBA" id="ARBA00023125"/>
    </source>
</evidence>
<evidence type="ECO:0000256" key="4">
    <source>
        <dbReference type="SAM" id="MobiDB-lite"/>
    </source>
</evidence>
<keyword evidence="2" id="KW-0238">DNA-binding</keyword>
<organism evidence="6 7">
    <name type="scientific">Lysobacter panacisoli</name>
    <dbReference type="NCBI Taxonomy" id="1255263"/>
    <lineage>
        <taxon>Bacteria</taxon>
        <taxon>Pseudomonadati</taxon>
        <taxon>Pseudomonadota</taxon>
        <taxon>Gammaproteobacteria</taxon>
        <taxon>Lysobacterales</taxon>
        <taxon>Lysobacteraceae</taxon>
        <taxon>Lysobacter</taxon>
    </lineage>
</organism>
<keyword evidence="7" id="KW-1185">Reference proteome</keyword>
<dbReference type="InterPro" id="IPR050204">
    <property type="entry name" value="AraC_XylS_family_regulators"/>
</dbReference>
<comment type="caution">
    <text evidence="6">The sequence shown here is derived from an EMBL/GenBank/DDBJ whole genome shotgun (WGS) entry which is preliminary data.</text>
</comment>
<dbReference type="InterPro" id="IPR020449">
    <property type="entry name" value="Tscrpt_reg_AraC-type_HTH"/>
</dbReference>
<dbReference type="Proteomes" id="UP001501083">
    <property type="component" value="Unassembled WGS sequence"/>
</dbReference>
<name>A0ABP9LEL0_9GAMM</name>